<accession>A0A1B9G0I8</accession>
<reference evidence="2" key="1">
    <citation type="submission" date="2013-07" db="EMBL/GenBank/DDBJ databases">
        <title>The Genome Sequence of Cryptococcus bestiolae CBS10118.</title>
        <authorList>
            <consortium name="The Broad Institute Genome Sequencing Platform"/>
            <person name="Cuomo C."/>
            <person name="Litvintseva A."/>
            <person name="Chen Y."/>
            <person name="Heitman J."/>
            <person name="Sun S."/>
            <person name="Springer D."/>
            <person name="Dromer F."/>
            <person name="Young S.K."/>
            <person name="Zeng Q."/>
            <person name="Gargeya S."/>
            <person name="Fitzgerald M."/>
            <person name="Abouelleil A."/>
            <person name="Alvarado L."/>
            <person name="Berlin A.M."/>
            <person name="Chapman S.B."/>
            <person name="Dewar J."/>
            <person name="Goldberg J."/>
            <person name="Griggs A."/>
            <person name="Gujja S."/>
            <person name="Hansen M."/>
            <person name="Howarth C."/>
            <person name="Imamovic A."/>
            <person name="Larimer J."/>
            <person name="McCowan C."/>
            <person name="Murphy C."/>
            <person name="Pearson M."/>
            <person name="Priest M."/>
            <person name="Roberts A."/>
            <person name="Saif S."/>
            <person name="Shea T."/>
            <person name="Sykes S."/>
            <person name="Wortman J."/>
            <person name="Nusbaum C."/>
            <person name="Birren B."/>
        </authorList>
    </citation>
    <scope>NUCLEOTIDE SEQUENCE [LARGE SCALE GENOMIC DNA]</scope>
    <source>
        <strain evidence="2">CBS 10118</strain>
    </source>
</reference>
<protein>
    <recommendedName>
        <fullName evidence="5">4a-hydroxytetrahydrobiopterin dehydratase</fullName>
    </recommendedName>
</protein>
<feature type="region of interest" description="Disordered" evidence="1">
    <location>
        <begin position="46"/>
        <end position="67"/>
    </location>
</feature>
<gene>
    <name evidence="2" type="ORF">I302_05987</name>
    <name evidence="3" type="ORF">I302_106747</name>
</gene>
<evidence type="ECO:0000313" key="4">
    <source>
        <dbReference type="Proteomes" id="UP000092730"/>
    </source>
</evidence>
<dbReference type="GO" id="GO:0006729">
    <property type="term" value="P:tetrahydrobiopterin biosynthetic process"/>
    <property type="evidence" value="ECO:0007669"/>
    <property type="project" value="InterPro"/>
</dbReference>
<dbReference type="EMBL" id="CP144545">
    <property type="protein sequence ID" value="WVW84712.1"/>
    <property type="molecule type" value="Genomic_DNA"/>
</dbReference>
<dbReference type="RefSeq" id="XP_019045597.1">
    <property type="nucleotide sequence ID" value="XM_019192600.1"/>
</dbReference>
<dbReference type="AlphaFoldDB" id="A0A1B9G0I8"/>
<evidence type="ECO:0008006" key="5">
    <source>
        <dbReference type="Google" id="ProtNLM"/>
    </source>
</evidence>
<evidence type="ECO:0000313" key="3">
    <source>
        <dbReference type="EMBL" id="WVW84712.1"/>
    </source>
</evidence>
<proteinExistence type="predicted"/>
<name>A0A1B9G0I8_9TREE</name>
<organism evidence="2">
    <name type="scientific">Kwoniella bestiolae CBS 10118</name>
    <dbReference type="NCBI Taxonomy" id="1296100"/>
    <lineage>
        <taxon>Eukaryota</taxon>
        <taxon>Fungi</taxon>
        <taxon>Dikarya</taxon>
        <taxon>Basidiomycota</taxon>
        <taxon>Agaricomycotina</taxon>
        <taxon>Tremellomycetes</taxon>
        <taxon>Tremellales</taxon>
        <taxon>Cryptococcaceae</taxon>
        <taxon>Kwoniella</taxon>
    </lineage>
</organism>
<dbReference type="Proteomes" id="UP000092730">
    <property type="component" value="Chromosome 5"/>
</dbReference>
<sequence length="244" mass="27334">MIQIHSTQLCRSCTRVAARSGSSGLIRATPVLPPVQTRHSINAFHSSASIRSEQPSDPAPPKRPSPYRLIQPHTFLSQFAPLHISGWRLDSLSQQERLVNPLSSVDEALDVEGEGGDLQNRRLVRAFVMGEGREGWRDVMRFTQRAGEVIEQEDHHPTVLITPLSDYIPSTTSLQTSAKENNSYIIEISTHTHTPLPPYPTPTKNQTHKMRPGVTGKDIRLAERLEHAWEGVMGGKEKVEMKRE</sequence>
<dbReference type="VEuPathDB" id="FungiDB:I302_05987"/>
<dbReference type="KEGG" id="kbi:30210386"/>
<feature type="region of interest" description="Disordered" evidence="1">
    <location>
        <begin position="191"/>
        <end position="212"/>
    </location>
</feature>
<keyword evidence="4" id="KW-1185">Reference proteome</keyword>
<dbReference type="Gene3D" id="3.30.1360.20">
    <property type="entry name" value="Transcriptional coactivator/pterin dehydratase"/>
    <property type="match status" value="1"/>
</dbReference>
<reference evidence="2" key="3">
    <citation type="submission" date="2014-01" db="EMBL/GenBank/DDBJ databases">
        <title>Evolution of pathogenesis and genome organization in the Tremellales.</title>
        <authorList>
            <person name="Cuomo C."/>
            <person name="Litvintseva A."/>
            <person name="Heitman J."/>
            <person name="Chen Y."/>
            <person name="Sun S."/>
            <person name="Springer D."/>
            <person name="Dromer F."/>
            <person name="Young S."/>
            <person name="Zeng Q."/>
            <person name="Chapman S."/>
            <person name="Gujja S."/>
            <person name="Saif S."/>
            <person name="Birren B."/>
        </authorList>
    </citation>
    <scope>NUCLEOTIDE SEQUENCE</scope>
    <source>
        <strain evidence="2">CBS 10118</strain>
    </source>
</reference>
<reference evidence="3" key="4">
    <citation type="submission" date="2024-02" db="EMBL/GenBank/DDBJ databases">
        <title>Comparative genomics of Cryptococcus and Kwoniella reveals pathogenesis evolution and contrasting modes of karyotype evolution via chromosome fusion or intercentromeric recombination.</title>
        <authorList>
            <person name="Coelho M.A."/>
            <person name="David-Palma M."/>
            <person name="Shea T."/>
            <person name="Bowers K."/>
            <person name="McGinley-Smith S."/>
            <person name="Mohammad A.W."/>
            <person name="Gnirke A."/>
            <person name="Yurkov A.M."/>
            <person name="Nowrousian M."/>
            <person name="Sun S."/>
            <person name="Cuomo C.A."/>
            <person name="Heitman J."/>
        </authorList>
    </citation>
    <scope>NUCLEOTIDE SEQUENCE</scope>
    <source>
        <strain evidence="3">CBS 10118</strain>
    </source>
</reference>
<dbReference type="GeneID" id="30210386"/>
<reference evidence="3" key="2">
    <citation type="submission" date="2013-07" db="EMBL/GenBank/DDBJ databases">
        <authorList>
            <consortium name="The Broad Institute Genome Sequencing Platform"/>
            <person name="Cuomo C."/>
            <person name="Litvintseva A."/>
            <person name="Chen Y."/>
            <person name="Heitman J."/>
            <person name="Sun S."/>
            <person name="Springer D."/>
            <person name="Dromer F."/>
            <person name="Young S.K."/>
            <person name="Zeng Q."/>
            <person name="Gargeya S."/>
            <person name="Fitzgerald M."/>
            <person name="Abouelleil A."/>
            <person name="Alvarado L."/>
            <person name="Berlin A.M."/>
            <person name="Chapman S.B."/>
            <person name="Dewar J."/>
            <person name="Goldberg J."/>
            <person name="Griggs A."/>
            <person name="Gujja S."/>
            <person name="Hansen M."/>
            <person name="Howarth C."/>
            <person name="Imamovic A."/>
            <person name="Larimer J."/>
            <person name="McCowan C."/>
            <person name="Murphy C."/>
            <person name="Pearson M."/>
            <person name="Priest M."/>
            <person name="Roberts A."/>
            <person name="Saif S."/>
            <person name="Shea T."/>
            <person name="Sykes S."/>
            <person name="Wortman J."/>
            <person name="Nusbaum C."/>
            <person name="Birren B."/>
        </authorList>
    </citation>
    <scope>NUCLEOTIDE SEQUENCE</scope>
    <source>
        <strain evidence="3">CBS 10118</strain>
    </source>
</reference>
<dbReference type="EMBL" id="KI894022">
    <property type="protein sequence ID" value="OCF24527.1"/>
    <property type="molecule type" value="Genomic_DNA"/>
</dbReference>
<dbReference type="OrthoDB" id="2572066at2759"/>
<evidence type="ECO:0000256" key="1">
    <source>
        <dbReference type="SAM" id="MobiDB-lite"/>
    </source>
</evidence>
<dbReference type="InterPro" id="IPR036428">
    <property type="entry name" value="PCD_sf"/>
</dbReference>
<dbReference type="GO" id="GO:0008124">
    <property type="term" value="F:4-alpha-hydroxytetrahydrobiopterin dehydratase activity"/>
    <property type="evidence" value="ECO:0007669"/>
    <property type="project" value="InterPro"/>
</dbReference>
<evidence type="ECO:0000313" key="2">
    <source>
        <dbReference type="EMBL" id="OCF24527.1"/>
    </source>
</evidence>